<evidence type="ECO:0000256" key="1">
    <source>
        <dbReference type="SAM" id="MobiDB-lite"/>
    </source>
</evidence>
<dbReference type="EMBL" id="KV454407">
    <property type="protein sequence ID" value="ODQ67373.1"/>
    <property type="molecule type" value="Genomic_DNA"/>
</dbReference>
<organism evidence="2 3">
    <name type="scientific">Nadsonia fulvescens var. elongata DSM 6958</name>
    <dbReference type="NCBI Taxonomy" id="857566"/>
    <lineage>
        <taxon>Eukaryota</taxon>
        <taxon>Fungi</taxon>
        <taxon>Dikarya</taxon>
        <taxon>Ascomycota</taxon>
        <taxon>Saccharomycotina</taxon>
        <taxon>Dipodascomycetes</taxon>
        <taxon>Dipodascales</taxon>
        <taxon>Dipodascales incertae sedis</taxon>
        <taxon>Nadsonia</taxon>
    </lineage>
</organism>
<feature type="region of interest" description="Disordered" evidence="1">
    <location>
        <begin position="190"/>
        <end position="214"/>
    </location>
</feature>
<evidence type="ECO:0000313" key="2">
    <source>
        <dbReference type="EMBL" id="ODQ67373.1"/>
    </source>
</evidence>
<accession>A0A1E3PPL2</accession>
<evidence type="ECO:0000313" key="3">
    <source>
        <dbReference type="Proteomes" id="UP000095009"/>
    </source>
</evidence>
<proteinExistence type="predicted"/>
<name>A0A1E3PPL2_9ASCO</name>
<reference evidence="2 3" key="1">
    <citation type="journal article" date="2016" name="Proc. Natl. Acad. Sci. U.S.A.">
        <title>Comparative genomics of biotechnologically important yeasts.</title>
        <authorList>
            <person name="Riley R."/>
            <person name="Haridas S."/>
            <person name="Wolfe K.H."/>
            <person name="Lopes M.R."/>
            <person name="Hittinger C.T."/>
            <person name="Goeker M."/>
            <person name="Salamov A.A."/>
            <person name="Wisecaver J.H."/>
            <person name="Long T.M."/>
            <person name="Calvey C.H."/>
            <person name="Aerts A.L."/>
            <person name="Barry K.W."/>
            <person name="Choi C."/>
            <person name="Clum A."/>
            <person name="Coughlan A.Y."/>
            <person name="Deshpande S."/>
            <person name="Douglass A.P."/>
            <person name="Hanson S.J."/>
            <person name="Klenk H.-P."/>
            <person name="LaButti K.M."/>
            <person name="Lapidus A."/>
            <person name="Lindquist E.A."/>
            <person name="Lipzen A.M."/>
            <person name="Meier-Kolthoff J.P."/>
            <person name="Ohm R.A."/>
            <person name="Otillar R.P."/>
            <person name="Pangilinan J.L."/>
            <person name="Peng Y."/>
            <person name="Rokas A."/>
            <person name="Rosa C.A."/>
            <person name="Scheuner C."/>
            <person name="Sibirny A.A."/>
            <person name="Slot J.C."/>
            <person name="Stielow J.B."/>
            <person name="Sun H."/>
            <person name="Kurtzman C.P."/>
            <person name="Blackwell M."/>
            <person name="Grigoriev I.V."/>
            <person name="Jeffries T.W."/>
        </authorList>
    </citation>
    <scope>NUCLEOTIDE SEQUENCE [LARGE SCALE GENOMIC DNA]</scope>
    <source>
        <strain evidence="2 3">DSM 6958</strain>
    </source>
</reference>
<dbReference type="AlphaFoldDB" id="A0A1E3PPL2"/>
<feature type="compositionally biased region" description="Low complexity" evidence="1">
    <location>
        <begin position="191"/>
        <end position="205"/>
    </location>
</feature>
<protein>
    <submittedName>
        <fullName evidence="2">Uncharacterized protein</fullName>
    </submittedName>
</protein>
<gene>
    <name evidence="2" type="ORF">NADFUDRAFT_69194</name>
</gene>
<sequence>MVFSSAPDLCSNLVLAAVDLLNPSIKYRGHICEYTSLNSLKESSRGDIIGVCNPFIVESDKKHFLIISEGSYEGGSEIGNDITVKKSNLSGKKQSTKTLEKKLANTELEFEADKIVEPSMNTRPDSSPTLRRSKAELLTIPFSWLSGGMSSSLPFKRSGKVGTSMPSASYKHNGESNLKDSSQTTAAFLGSRMSSSSKGSQVTTSNKSTNNARSKGAITNISAINHRNNELLMHHLFLKENVQFLSQLNKLLINYDSQEGDVGIDFARNMDSDSTQGNHPRITSDNIDAFIKSHFTRVISKLLEPLRLHIEENGYFDYDIFSSTFLMPTSIPKKNPSPIMSTDSIENVKDEGLSKNLNTNYSRAVKTGIMNLRQLASAQIYGQNLNLGNSNISLTESSENPLKNKRLNLGADDNTHDMFIDHQHCIDFYRRFTQTCSFGDWCQERTKMTQLAQTKKRELFGNESDEIW</sequence>
<keyword evidence="3" id="KW-1185">Reference proteome</keyword>
<dbReference type="Proteomes" id="UP000095009">
    <property type="component" value="Unassembled WGS sequence"/>
</dbReference>